<comment type="caution">
    <text evidence="4">The sequence shown here is derived from an EMBL/GenBank/DDBJ whole genome shotgun (WGS) entry which is preliminary data.</text>
</comment>
<comment type="similarity">
    <text evidence="1">Belongs to the 'GDXG' lipolytic enzyme family.</text>
</comment>
<organism evidence="4 5">
    <name type="scientific">Pseudomonas mandelii</name>
    <dbReference type="NCBI Taxonomy" id="75612"/>
    <lineage>
        <taxon>Bacteria</taxon>
        <taxon>Pseudomonadati</taxon>
        <taxon>Pseudomonadota</taxon>
        <taxon>Gammaproteobacteria</taxon>
        <taxon>Pseudomonadales</taxon>
        <taxon>Pseudomonadaceae</taxon>
        <taxon>Pseudomonas</taxon>
    </lineage>
</organism>
<dbReference type="Proteomes" id="UP000320914">
    <property type="component" value="Unassembled WGS sequence"/>
</dbReference>
<accession>A0A502ICP8</accession>
<dbReference type="InterPro" id="IPR050300">
    <property type="entry name" value="GDXG_lipolytic_enzyme"/>
</dbReference>
<feature type="domain" description="Alpha/beta hydrolase fold-3" evidence="3">
    <location>
        <begin position="77"/>
        <end position="283"/>
    </location>
</feature>
<dbReference type="PANTHER" id="PTHR48081:SF8">
    <property type="entry name" value="ALPHA_BETA HYDROLASE FOLD-3 DOMAIN-CONTAINING PROTEIN-RELATED"/>
    <property type="match status" value="1"/>
</dbReference>
<sequence>MPLDKQIAAVLQQFRDLPEPDFSQLDAKQYRQFSDNLLPAIPGDPMIEVRHLRVAGAAGELDARLYRPLEQDNLPLLVFFHGGGFVMGNLDTHDNLCRSLASLTEAVVVSVAYRLAPENKFPAAPLDCYAATCWLVEHASELGVDGNRLGLVGDSAGGNLALAVSRLAAQRQGPKISYQCLFYPVTDARCDSKSYEDFAEGYFLTGAMMYWFWQQYLQDADQGDDPLASPLRADRLVDLPPTTLISAGFDPLRDEGEAFALRLREAGVSVRVQRCEGMIHGFISMAPFVERATQALSDAAADLRRALSEANTAL</sequence>
<evidence type="ECO:0000313" key="5">
    <source>
        <dbReference type="Proteomes" id="UP000320914"/>
    </source>
</evidence>
<evidence type="ECO:0000313" key="4">
    <source>
        <dbReference type="EMBL" id="TPG83148.1"/>
    </source>
</evidence>
<evidence type="ECO:0000259" key="3">
    <source>
        <dbReference type="Pfam" id="PF07859"/>
    </source>
</evidence>
<evidence type="ECO:0000256" key="1">
    <source>
        <dbReference type="ARBA" id="ARBA00010515"/>
    </source>
</evidence>
<dbReference type="EMBL" id="RCZA01000006">
    <property type="protein sequence ID" value="TPG83148.1"/>
    <property type="molecule type" value="Genomic_DNA"/>
</dbReference>
<dbReference type="PANTHER" id="PTHR48081">
    <property type="entry name" value="AB HYDROLASE SUPERFAMILY PROTEIN C4A8.06C"/>
    <property type="match status" value="1"/>
</dbReference>
<protein>
    <submittedName>
        <fullName evidence="4">Alpha/beta hydrolase</fullName>
    </submittedName>
</protein>
<dbReference type="InterPro" id="IPR013094">
    <property type="entry name" value="AB_hydrolase_3"/>
</dbReference>
<dbReference type="AlphaFoldDB" id="A0A502ICP8"/>
<dbReference type="InterPro" id="IPR029058">
    <property type="entry name" value="AB_hydrolase_fold"/>
</dbReference>
<dbReference type="FunFam" id="3.40.50.1820:FF:000089">
    <property type="entry name" value="Alpha/beta hydrolase"/>
    <property type="match status" value="1"/>
</dbReference>
<dbReference type="RefSeq" id="WP_140679493.1">
    <property type="nucleotide sequence ID" value="NZ_RCZA01000006.1"/>
</dbReference>
<reference evidence="4 5" key="1">
    <citation type="journal article" date="2019" name="Environ. Microbiol.">
        <title>Species interactions and distinct microbial communities in high Arctic permafrost affected cryosols are associated with the CH4 and CO2 gas fluxes.</title>
        <authorList>
            <person name="Altshuler I."/>
            <person name="Hamel J."/>
            <person name="Turney S."/>
            <person name="Magnuson E."/>
            <person name="Levesque R."/>
            <person name="Greer C."/>
            <person name="Whyte L.G."/>
        </authorList>
    </citation>
    <scope>NUCLEOTIDE SEQUENCE [LARGE SCALE GENOMIC DNA]</scope>
    <source>
        <strain evidence="4 5">OWC5</strain>
    </source>
</reference>
<dbReference type="InterPro" id="IPR002168">
    <property type="entry name" value="Lipase_GDXG_HIS_AS"/>
</dbReference>
<dbReference type="Pfam" id="PF07859">
    <property type="entry name" value="Abhydrolase_3"/>
    <property type="match status" value="1"/>
</dbReference>
<gene>
    <name evidence="4" type="ORF">EAH74_14810</name>
</gene>
<proteinExistence type="inferred from homology"/>
<dbReference type="GO" id="GO:0016787">
    <property type="term" value="F:hydrolase activity"/>
    <property type="evidence" value="ECO:0007669"/>
    <property type="project" value="UniProtKB-KW"/>
</dbReference>
<evidence type="ECO:0000256" key="2">
    <source>
        <dbReference type="ARBA" id="ARBA00022801"/>
    </source>
</evidence>
<dbReference type="SUPFAM" id="SSF53474">
    <property type="entry name" value="alpha/beta-Hydrolases"/>
    <property type="match status" value="1"/>
</dbReference>
<dbReference type="Gene3D" id="3.40.50.1820">
    <property type="entry name" value="alpha/beta hydrolase"/>
    <property type="match status" value="1"/>
</dbReference>
<keyword evidence="2 4" id="KW-0378">Hydrolase</keyword>
<name>A0A502ICP8_9PSED</name>
<dbReference type="PROSITE" id="PS01173">
    <property type="entry name" value="LIPASE_GDXG_HIS"/>
    <property type="match status" value="1"/>
</dbReference>